<comment type="similarity">
    <text evidence="1">Belongs to the RutC family.</text>
</comment>
<keyword evidence="3" id="KW-1185">Reference proteome</keyword>
<dbReference type="InterPro" id="IPR006175">
    <property type="entry name" value="YjgF/YER057c/UK114"/>
</dbReference>
<dbReference type="InterPro" id="IPR035959">
    <property type="entry name" value="RutC-like_sf"/>
</dbReference>
<evidence type="ECO:0000313" key="2">
    <source>
        <dbReference type="EMBL" id="MEB8338177.1"/>
    </source>
</evidence>
<dbReference type="Gene3D" id="3.30.1330.40">
    <property type="entry name" value="RutC-like"/>
    <property type="match status" value="1"/>
</dbReference>
<dbReference type="SUPFAM" id="SSF55298">
    <property type="entry name" value="YjgF-like"/>
    <property type="match status" value="1"/>
</dbReference>
<dbReference type="PANTHER" id="PTHR11803">
    <property type="entry name" value="2-IMINOBUTANOATE/2-IMINOPROPANOATE DEAMINASE RIDA"/>
    <property type="match status" value="1"/>
</dbReference>
<comment type="caution">
    <text evidence="2">The sequence shown here is derived from an EMBL/GenBank/DDBJ whole genome shotgun (WGS) entry which is preliminary data.</text>
</comment>
<proteinExistence type="inferred from homology"/>
<name>A0ABU6F3G8_9ACTN</name>
<gene>
    <name evidence="2" type="ORF">OKJ99_11785</name>
</gene>
<protein>
    <submittedName>
        <fullName evidence="2">RidA family protein</fullName>
    </submittedName>
</protein>
<dbReference type="Proteomes" id="UP001354931">
    <property type="component" value="Unassembled WGS sequence"/>
</dbReference>
<dbReference type="EMBL" id="JAOZYC010000093">
    <property type="protein sequence ID" value="MEB8338177.1"/>
    <property type="molecule type" value="Genomic_DNA"/>
</dbReference>
<dbReference type="RefSeq" id="WP_326015939.1">
    <property type="nucleotide sequence ID" value="NZ_JAOZYC010000093.1"/>
</dbReference>
<evidence type="ECO:0000256" key="1">
    <source>
        <dbReference type="ARBA" id="ARBA00010552"/>
    </source>
</evidence>
<organism evidence="2 3">
    <name type="scientific">Streptomyces endophyticus</name>
    <dbReference type="NCBI Taxonomy" id="714166"/>
    <lineage>
        <taxon>Bacteria</taxon>
        <taxon>Bacillati</taxon>
        <taxon>Actinomycetota</taxon>
        <taxon>Actinomycetes</taxon>
        <taxon>Kitasatosporales</taxon>
        <taxon>Streptomycetaceae</taxon>
        <taxon>Streptomyces</taxon>
    </lineage>
</organism>
<dbReference type="CDD" id="cd00448">
    <property type="entry name" value="YjgF_YER057c_UK114_family"/>
    <property type="match status" value="1"/>
</dbReference>
<sequence>MTAKRGLGPLYYGAAQQPWSRGAAVGRWVITSGVDGVVDESGAALSGVEAQTLMVLERIRTILADAGCAVDDIVALDQYLADPAERAAYMRVRDHWLAEHGPGLYARRDYASLLIYPRLATPAMRVEIRAIAHLPDPTPQEGS</sequence>
<evidence type="ECO:0000313" key="3">
    <source>
        <dbReference type="Proteomes" id="UP001354931"/>
    </source>
</evidence>
<accession>A0ABU6F3G8</accession>
<reference evidence="2 3" key="1">
    <citation type="submission" date="2022-10" db="EMBL/GenBank/DDBJ databases">
        <authorList>
            <person name="Xie J."/>
            <person name="Shen N."/>
        </authorList>
    </citation>
    <scope>NUCLEOTIDE SEQUENCE [LARGE SCALE GENOMIC DNA]</scope>
    <source>
        <strain evidence="2 3">YIM65594</strain>
    </source>
</reference>
<dbReference type="Pfam" id="PF01042">
    <property type="entry name" value="Ribonuc_L-PSP"/>
    <property type="match status" value="1"/>
</dbReference>
<dbReference type="PANTHER" id="PTHR11803:SF58">
    <property type="entry name" value="PROTEIN HMF1-RELATED"/>
    <property type="match status" value="1"/>
</dbReference>